<dbReference type="Proteomes" id="UP001595583">
    <property type="component" value="Unassembled WGS sequence"/>
</dbReference>
<protein>
    <submittedName>
        <fullName evidence="1">Uncharacterized protein</fullName>
    </submittedName>
</protein>
<reference evidence="2" key="1">
    <citation type="journal article" date="2019" name="Int. J. Syst. Evol. Microbiol.">
        <title>The Global Catalogue of Microorganisms (GCM) 10K type strain sequencing project: providing services to taxonomists for standard genome sequencing and annotation.</title>
        <authorList>
            <consortium name="The Broad Institute Genomics Platform"/>
            <consortium name="The Broad Institute Genome Sequencing Center for Infectious Disease"/>
            <person name="Wu L."/>
            <person name="Ma J."/>
        </authorList>
    </citation>
    <scope>NUCLEOTIDE SEQUENCE [LARGE SCALE GENOMIC DNA]</scope>
    <source>
        <strain evidence="2">KCTC 52165</strain>
    </source>
</reference>
<evidence type="ECO:0000313" key="2">
    <source>
        <dbReference type="Proteomes" id="UP001595583"/>
    </source>
</evidence>
<accession>A0ABV7KDW9</accession>
<name>A0ABV7KDW9_9HYPH</name>
<keyword evidence="2" id="KW-1185">Reference proteome</keyword>
<dbReference type="EMBL" id="JBHRTK010000012">
    <property type="protein sequence ID" value="MFC3207206.1"/>
    <property type="molecule type" value="Genomic_DNA"/>
</dbReference>
<comment type="caution">
    <text evidence="1">The sequence shown here is derived from an EMBL/GenBank/DDBJ whole genome shotgun (WGS) entry which is preliminary data.</text>
</comment>
<organism evidence="1 2">
    <name type="scientific">Aquamicrobium soli</name>
    <dbReference type="NCBI Taxonomy" id="1811518"/>
    <lineage>
        <taxon>Bacteria</taxon>
        <taxon>Pseudomonadati</taxon>
        <taxon>Pseudomonadota</taxon>
        <taxon>Alphaproteobacteria</taxon>
        <taxon>Hyphomicrobiales</taxon>
        <taxon>Phyllobacteriaceae</taxon>
        <taxon>Aquamicrobium</taxon>
    </lineage>
</organism>
<dbReference type="RefSeq" id="WP_378221155.1">
    <property type="nucleotide sequence ID" value="NZ_JBHRTK010000012.1"/>
</dbReference>
<evidence type="ECO:0000313" key="1">
    <source>
        <dbReference type="EMBL" id="MFC3207206.1"/>
    </source>
</evidence>
<sequence>MSAFYALNYGDRIELLTDGAVYDDDGTLTAIRRKVWHSERIPMAVTGRGNASAVQLLAMAVLLPDAYGSTDRVLEAVPGLLDKMAAKQHGGAKPGYFEIVIAAISETRGPVIFYASSADCYGAGYVPFTLVEAGSEFGGGVPIDPAGIDVSDGLRACGAEIFERMRRVRGPNPTAPDSPPLHGIGGHVDLTVVRPGGVTVERIREWPDVIGEPIDPFRVAAEAA</sequence>
<gene>
    <name evidence="1" type="ORF">ACFOHJ_13340</name>
</gene>
<proteinExistence type="predicted"/>